<evidence type="ECO:0000256" key="1">
    <source>
        <dbReference type="SAM" id="SignalP"/>
    </source>
</evidence>
<dbReference type="PROSITE" id="PS51257">
    <property type="entry name" value="PROKAR_LIPOPROTEIN"/>
    <property type="match status" value="1"/>
</dbReference>
<evidence type="ECO:0000313" key="2">
    <source>
        <dbReference type="EMBL" id="CAK0878521.1"/>
    </source>
</evidence>
<keyword evidence="1" id="KW-0732">Signal</keyword>
<dbReference type="EMBL" id="CAUYUJ010017856">
    <property type="protein sequence ID" value="CAK0878521.1"/>
    <property type="molecule type" value="Genomic_DNA"/>
</dbReference>
<proteinExistence type="predicted"/>
<evidence type="ECO:0008006" key="4">
    <source>
        <dbReference type="Google" id="ProtNLM"/>
    </source>
</evidence>
<dbReference type="Proteomes" id="UP001189429">
    <property type="component" value="Unassembled WGS sequence"/>
</dbReference>
<gene>
    <name evidence="2" type="ORF">PCOR1329_LOCUS62251</name>
</gene>
<name>A0ABN9VXX8_9DINO</name>
<feature type="signal peptide" evidence="1">
    <location>
        <begin position="1"/>
        <end position="18"/>
    </location>
</feature>
<feature type="chain" id="PRO_5046100202" description="Lipid-binding serum glycoprotein N-terminal domain-containing protein" evidence="1">
    <location>
        <begin position="19"/>
        <end position="295"/>
    </location>
</feature>
<keyword evidence="3" id="KW-1185">Reference proteome</keyword>
<protein>
    <recommendedName>
        <fullName evidence="4">Lipid-binding serum glycoprotein N-terminal domain-containing protein</fullName>
    </recommendedName>
</protein>
<sequence>MALRNMLQAGLVPVMALAGPSISSCGSPGDRMSNVTMSLSPDPIQKGDGFTITVSGMLDKVLDSFTVDAKLDVKLLGLINEKVDKTIPVKMSPGLAAGVQNLVIGPVALPTDVPGSAEVDGTVTLSDDAGKPVACVSLSMHVPAARALDDLQLQGSFKPADSFVTAASNCGKPTDHLKNIETSASGGVSTLTGTLDEDMSKVSVDVDLIVKALFVKVPLKLTVPIAYTPGIKQGALSVSAGPAKAASVLAAAAWSPTVQVAVTGTVQAIDGNSEEVACVKIDDSSYAEEEASLVV</sequence>
<evidence type="ECO:0000313" key="3">
    <source>
        <dbReference type="Proteomes" id="UP001189429"/>
    </source>
</evidence>
<reference evidence="2" key="1">
    <citation type="submission" date="2023-10" db="EMBL/GenBank/DDBJ databases">
        <authorList>
            <person name="Chen Y."/>
            <person name="Shah S."/>
            <person name="Dougan E. K."/>
            <person name="Thang M."/>
            <person name="Chan C."/>
        </authorList>
    </citation>
    <scope>NUCLEOTIDE SEQUENCE [LARGE SCALE GENOMIC DNA]</scope>
</reference>
<accession>A0ABN9VXX8</accession>
<organism evidence="2 3">
    <name type="scientific">Prorocentrum cordatum</name>
    <dbReference type="NCBI Taxonomy" id="2364126"/>
    <lineage>
        <taxon>Eukaryota</taxon>
        <taxon>Sar</taxon>
        <taxon>Alveolata</taxon>
        <taxon>Dinophyceae</taxon>
        <taxon>Prorocentrales</taxon>
        <taxon>Prorocentraceae</taxon>
        <taxon>Prorocentrum</taxon>
    </lineage>
</organism>
<comment type="caution">
    <text evidence="2">The sequence shown here is derived from an EMBL/GenBank/DDBJ whole genome shotgun (WGS) entry which is preliminary data.</text>
</comment>